<evidence type="ECO:0000313" key="1">
    <source>
        <dbReference type="EMBL" id="KAK7690433.1"/>
    </source>
</evidence>
<comment type="caution">
    <text evidence="1">The sequence shown here is derived from an EMBL/GenBank/DDBJ whole genome shotgun (WGS) entry which is preliminary data.</text>
</comment>
<evidence type="ECO:0008006" key="3">
    <source>
        <dbReference type="Google" id="ProtNLM"/>
    </source>
</evidence>
<proteinExistence type="predicted"/>
<keyword evidence="2" id="KW-1185">Reference proteome</keyword>
<evidence type="ECO:0000313" key="2">
    <source>
        <dbReference type="Proteomes" id="UP001385951"/>
    </source>
</evidence>
<gene>
    <name evidence="1" type="ORF">QCA50_005531</name>
</gene>
<protein>
    <recommendedName>
        <fullName evidence="3">Glycine N-acyltransferase-like protein</fullName>
    </recommendedName>
</protein>
<sequence length="327" mass="37449">MFTSTLHKVDTASKDNIDTLARLLRPHIPYSLPVLGSLFSGDIEYKALTIWTTFPLNTAPDNTEPPNHDVPSIYSVVCHSLLHDHQFRFFCSAETTPTGDPTAEDTHVFKTIGHLLSDKENGVPSEAWADGVTLKPGGVLEIGHLNERWISCLQPYIQQDFLCTAFVRPPRKNPPPIAWNTSPHPDWEVSELRESDVAFVQGRLGHFPRSYECIRSRLPYSVCIRRKNSDDQTPVAWNLILADGATGMLYVEADMRRKGLARMCKIALSRKMEEMFATEDPEKKDLYPHARWEFNVVYHENEASMRLSQSLEGWKELVKHHWIWIRN</sequence>
<accession>A0AAW0GAI3</accession>
<dbReference type="Gene3D" id="3.40.630.30">
    <property type="match status" value="1"/>
</dbReference>
<dbReference type="AlphaFoldDB" id="A0AAW0GAI3"/>
<name>A0AAW0GAI3_9APHY</name>
<dbReference type="Proteomes" id="UP001385951">
    <property type="component" value="Unassembled WGS sequence"/>
</dbReference>
<organism evidence="1 2">
    <name type="scientific">Cerrena zonata</name>
    <dbReference type="NCBI Taxonomy" id="2478898"/>
    <lineage>
        <taxon>Eukaryota</taxon>
        <taxon>Fungi</taxon>
        <taxon>Dikarya</taxon>
        <taxon>Basidiomycota</taxon>
        <taxon>Agaricomycotina</taxon>
        <taxon>Agaricomycetes</taxon>
        <taxon>Polyporales</taxon>
        <taxon>Cerrenaceae</taxon>
        <taxon>Cerrena</taxon>
    </lineage>
</organism>
<reference evidence="1 2" key="1">
    <citation type="submission" date="2022-09" db="EMBL/GenBank/DDBJ databases">
        <authorList>
            <person name="Palmer J.M."/>
        </authorList>
    </citation>
    <scope>NUCLEOTIDE SEQUENCE [LARGE SCALE GENOMIC DNA]</scope>
    <source>
        <strain evidence="1 2">DSM 7382</strain>
    </source>
</reference>
<dbReference type="EMBL" id="JASBNA010000006">
    <property type="protein sequence ID" value="KAK7690433.1"/>
    <property type="molecule type" value="Genomic_DNA"/>
</dbReference>